<keyword evidence="6" id="KW-0547">Nucleotide-binding</keyword>
<keyword evidence="7" id="KW-0067">ATP-binding</keyword>
<dbReference type="GO" id="GO:0015658">
    <property type="term" value="F:branched-chain amino acid transmembrane transporter activity"/>
    <property type="evidence" value="ECO:0007669"/>
    <property type="project" value="InterPro"/>
</dbReference>
<sequence length="829" mass="85775">MTALSVNPALHRKAALSLWGLCLLGGVAGALLLNGYYAFVIGQIALLAIAGIGLNVLIGLSGQFSFGHAAFYAISAYAVAICTSHGWLPFWLAWPLGVVVAIGVGGLLALPALRVKGPYLAMVTIAFGLVVEQTLVEAEGLTGGQSGILQIPPLSLAGIVLGDRAMAIAAIIVAALVMTAYHVLSANGWGQAMRAVRDSENAAASIGISPTRTRIVAFMVSAGCCALAGGLSAPLNSFVTPQSFGLNFSILLVLTVVIGGTGSRPGPVLGAIVIGLLPELLSSFEAYRVLAYAALVLIVLWLAPGGIAGMLRLPATPTGDRADEAATIAALLPARPRAALSAQGLGISFGGVRAITDLDIAIPAATVTALIGPNGAGKSTVINILSGFYRSDTGERRIADTLLAPGRPWLSARAGVARTYQTSALFDSMSVEDNVLLAMRKGRLGALHGKALDRTGTDVRHARALLLACGFEGAPSTIAGVLAHVDRRLVEIARALATDPDTLLLDEPAAGLSQAEKRVLGDLLRQIAAAGIGVGLVEHDMALVMSVSDQVAVLRTGALIAQGTPAEIQADPLVREAYLGERRIGGQAPAVPKGGEPCLGAYAIHAGYGAVDVLHGIDIEVRPGEAVALLGANGAGKSTLMRILSGLMAPRSGHLRLEGTQIGAQDSRARVRQGLVLVPEGRQVFPELSVHDNLRLGGYTRRENAAARMSAILERFPPLATMLDRQAGLLSGGEQQMLAIGRALMAQPRLLLLDEPSLGLSPQMTSDLFEQLRQLRDEGMAIMIVDQMADLALNLSSRAYVLRGGHVAAAGASAQIAADDSLDNLYFGG</sequence>
<dbReference type="GO" id="GO:0005524">
    <property type="term" value="F:ATP binding"/>
    <property type="evidence" value="ECO:0007669"/>
    <property type="project" value="UniProtKB-KW"/>
</dbReference>
<organism evidence="14 15">
    <name type="scientific">Novosphingobium resinovorum</name>
    <dbReference type="NCBI Taxonomy" id="158500"/>
    <lineage>
        <taxon>Bacteria</taxon>
        <taxon>Pseudomonadati</taxon>
        <taxon>Pseudomonadota</taxon>
        <taxon>Alphaproteobacteria</taxon>
        <taxon>Sphingomonadales</taxon>
        <taxon>Sphingomonadaceae</taxon>
        <taxon>Novosphingobium</taxon>
    </lineage>
</organism>
<feature type="transmembrane region" description="Helical" evidence="11">
    <location>
        <begin position="165"/>
        <end position="184"/>
    </location>
</feature>
<dbReference type="InterPro" id="IPR052156">
    <property type="entry name" value="BCAA_Transport_ATP-bd_LivF"/>
</dbReference>
<keyword evidence="3" id="KW-0813">Transport</keyword>
<feature type="domain" description="ABC transporter" evidence="12">
    <location>
        <begin position="599"/>
        <end position="829"/>
    </location>
</feature>
<dbReference type="eggNOG" id="COG4177">
    <property type="taxonomic scope" value="Bacteria"/>
</dbReference>
<dbReference type="CDD" id="cd06581">
    <property type="entry name" value="TM_PBP1_LivM_like"/>
    <property type="match status" value="1"/>
</dbReference>
<feature type="transmembrane region" description="Helical" evidence="11">
    <location>
        <begin position="70"/>
        <end position="88"/>
    </location>
</feature>
<gene>
    <name evidence="13" type="ORF">BES08_06745</name>
    <name evidence="14" type="ORF">BV97_01270</name>
</gene>
<keyword evidence="9 11" id="KW-1133">Transmembrane helix</keyword>
<evidence type="ECO:0000256" key="4">
    <source>
        <dbReference type="ARBA" id="ARBA00022475"/>
    </source>
</evidence>
<evidence type="ECO:0000256" key="9">
    <source>
        <dbReference type="ARBA" id="ARBA00022989"/>
    </source>
</evidence>
<evidence type="ECO:0000313" key="14">
    <source>
        <dbReference type="EMBL" id="EZP83167.1"/>
    </source>
</evidence>
<protein>
    <submittedName>
        <fullName evidence="13 14">ABC transporter</fullName>
    </submittedName>
</protein>
<dbReference type="AlphaFoldDB" id="A0A031K3I5"/>
<dbReference type="eggNOG" id="COG1129">
    <property type="taxonomic scope" value="Bacteria"/>
</dbReference>
<dbReference type="PROSITE" id="PS50893">
    <property type="entry name" value="ABC_TRANSPORTER_2"/>
    <property type="match status" value="2"/>
</dbReference>
<feature type="domain" description="ABC transporter" evidence="12">
    <location>
        <begin position="340"/>
        <end position="581"/>
    </location>
</feature>
<proteinExistence type="inferred from homology"/>
<dbReference type="Proteomes" id="UP000094626">
    <property type="component" value="Chromosome"/>
</dbReference>
<evidence type="ECO:0000313" key="13">
    <source>
        <dbReference type="EMBL" id="AOR76474.1"/>
    </source>
</evidence>
<evidence type="ECO:0000256" key="10">
    <source>
        <dbReference type="ARBA" id="ARBA00023136"/>
    </source>
</evidence>
<dbReference type="PANTHER" id="PTHR43820">
    <property type="entry name" value="HIGH-AFFINITY BRANCHED-CHAIN AMINO ACID TRANSPORT ATP-BINDING PROTEIN LIVF"/>
    <property type="match status" value="1"/>
</dbReference>
<dbReference type="RefSeq" id="WP_008830480.1">
    <property type="nucleotide sequence ID" value="NZ_CP017075.1"/>
</dbReference>
<evidence type="ECO:0000313" key="15">
    <source>
        <dbReference type="Proteomes" id="UP000024329"/>
    </source>
</evidence>
<feature type="transmembrane region" description="Helical" evidence="11">
    <location>
        <begin position="248"/>
        <end position="277"/>
    </location>
</feature>
<dbReference type="EMBL" id="JFYZ01000003">
    <property type="protein sequence ID" value="EZP83167.1"/>
    <property type="molecule type" value="Genomic_DNA"/>
</dbReference>
<dbReference type="InterPro" id="IPR003439">
    <property type="entry name" value="ABC_transporter-like_ATP-bd"/>
</dbReference>
<dbReference type="OrthoDB" id="9805029at2"/>
<dbReference type="Pfam" id="PF00005">
    <property type="entry name" value="ABC_tran"/>
    <property type="match status" value="2"/>
</dbReference>
<name>A0A031K3I5_9SPHN</name>
<dbReference type="InterPro" id="IPR001851">
    <property type="entry name" value="ABC_transp_permease"/>
</dbReference>
<dbReference type="KEGG" id="nre:BES08_06745"/>
<dbReference type="SMART" id="SM00382">
    <property type="entry name" value="AAA"/>
    <property type="match status" value="2"/>
</dbReference>
<dbReference type="PATRIC" id="fig|158500.4.peg.1305"/>
<keyword evidence="16" id="KW-1185">Reference proteome</keyword>
<dbReference type="GO" id="GO:0005886">
    <property type="term" value="C:plasma membrane"/>
    <property type="evidence" value="ECO:0007669"/>
    <property type="project" value="UniProtKB-SubCell"/>
</dbReference>
<dbReference type="GO" id="GO:0015807">
    <property type="term" value="P:L-amino acid transport"/>
    <property type="evidence" value="ECO:0007669"/>
    <property type="project" value="TreeGrafter"/>
</dbReference>
<keyword evidence="8" id="KW-0029">Amino-acid transport</keyword>
<feature type="transmembrane region" description="Helical" evidence="11">
    <location>
        <begin position="215"/>
        <end position="236"/>
    </location>
</feature>
<dbReference type="InterPro" id="IPR003593">
    <property type="entry name" value="AAA+_ATPase"/>
</dbReference>
<dbReference type="EMBL" id="CP017075">
    <property type="protein sequence ID" value="AOR76474.1"/>
    <property type="molecule type" value="Genomic_DNA"/>
</dbReference>
<dbReference type="Gene3D" id="3.40.50.300">
    <property type="entry name" value="P-loop containing nucleotide triphosphate hydrolases"/>
    <property type="match status" value="2"/>
</dbReference>
<keyword evidence="5 11" id="KW-0812">Transmembrane</keyword>
<dbReference type="CDD" id="cd03224">
    <property type="entry name" value="ABC_TM1139_LivF_branched"/>
    <property type="match status" value="1"/>
</dbReference>
<keyword evidence="10 11" id="KW-0472">Membrane</keyword>
<dbReference type="STRING" id="158500.BES08_06745"/>
<reference evidence="16" key="3">
    <citation type="journal article" date="2017" name="J. Biotechnol.">
        <title>Complete genome sequence of Novosphingobium resinovorum SA1, a versatile xenobiotic-degrading bacterium capable of utilizing sulfanilic acid.</title>
        <authorList>
            <person name="Hegedus B."/>
            <person name="Kos P.B."/>
            <person name="Balint B."/>
            <person name="Maroti G."/>
            <person name="Gan H.M."/>
            <person name="Perei K."/>
            <person name="Rakhely G."/>
        </authorList>
    </citation>
    <scope>NUCLEOTIDE SEQUENCE [LARGE SCALE GENOMIC DNA]</scope>
    <source>
        <strain evidence="16">SA1</strain>
    </source>
</reference>
<dbReference type="Pfam" id="PF12399">
    <property type="entry name" value="BCA_ABC_TP_C"/>
    <property type="match status" value="1"/>
</dbReference>
<dbReference type="GO" id="GO:0016887">
    <property type="term" value="F:ATP hydrolysis activity"/>
    <property type="evidence" value="ECO:0007669"/>
    <property type="project" value="InterPro"/>
</dbReference>
<dbReference type="InterPro" id="IPR032823">
    <property type="entry name" value="BCA_ABC_TP_C"/>
</dbReference>
<dbReference type="PROSITE" id="PS00211">
    <property type="entry name" value="ABC_TRANSPORTER_1"/>
    <property type="match status" value="1"/>
</dbReference>
<evidence type="ECO:0000313" key="16">
    <source>
        <dbReference type="Proteomes" id="UP000094626"/>
    </source>
</evidence>
<dbReference type="Proteomes" id="UP000024329">
    <property type="component" value="Unassembled WGS sequence"/>
</dbReference>
<feature type="transmembrane region" description="Helical" evidence="11">
    <location>
        <begin position="39"/>
        <end position="58"/>
    </location>
</feature>
<feature type="transmembrane region" description="Helical" evidence="11">
    <location>
        <begin position="289"/>
        <end position="311"/>
    </location>
</feature>
<dbReference type="PANTHER" id="PTHR43820:SF4">
    <property type="entry name" value="HIGH-AFFINITY BRANCHED-CHAIN AMINO ACID TRANSPORT ATP-BINDING PROTEIN LIVF"/>
    <property type="match status" value="1"/>
</dbReference>
<comment type="similarity">
    <text evidence="2">Belongs to the ABC transporter superfamily.</text>
</comment>
<feature type="transmembrane region" description="Helical" evidence="11">
    <location>
        <begin position="94"/>
        <end position="112"/>
    </location>
</feature>
<keyword evidence="4" id="KW-1003">Cell membrane</keyword>
<comment type="subcellular location">
    <subcellularLocation>
        <location evidence="1">Cell membrane</location>
        <topology evidence="1">Multi-pass membrane protein</topology>
    </subcellularLocation>
</comment>
<dbReference type="SUPFAM" id="SSF52540">
    <property type="entry name" value="P-loop containing nucleoside triphosphate hydrolases"/>
    <property type="match status" value="2"/>
</dbReference>
<evidence type="ECO:0000256" key="7">
    <source>
        <dbReference type="ARBA" id="ARBA00022840"/>
    </source>
</evidence>
<reference evidence="14 15" key="1">
    <citation type="submission" date="2014-03" db="EMBL/GenBank/DDBJ databases">
        <title>Whole genome sequence of Novosphingobium resinovorum KF1.</title>
        <authorList>
            <person name="Gan H.M."/>
            <person name="Gan H.Y."/>
            <person name="Chew T.H."/>
            <person name="Savka M.A."/>
        </authorList>
    </citation>
    <scope>NUCLEOTIDE SEQUENCE [LARGE SCALE GENOMIC DNA]</scope>
    <source>
        <strain evidence="14 15">KF1</strain>
    </source>
</reference>
<evidence type="ECO:0000256" key="3">
    <source>
        <dbReference type="ARBA" id="ARBA00022448"/>
    </source>
</evidence>
<dbReference type="InterPro" id="IPR043428">
    <property type="entry name" value="LivM-like"/>
</dbReference>
<evidence type="ECO:0000256" key="1">
    <source>
        <dbReference type="ARBA" id="ARBA00004651"/>
    </source>
</evidence>
<evidence type="ECO:0000256" key="6">
    <source>
        <dbReference type="ARBA" id="ARBA00022741"/>
    </source>
</evidence>
<accession>A0A031K3I5</accession>
<reference evidence="13" key="2">
    <citation type="submission" date="2016-08" db="EMBL/GenBank/DDBJ databases">
        <authorList>
            <person name="Seilhamer J.J."/>
        </authorList>
    </citation>
    <scope>NUCLEOTIDE SEQUENCE [LARGE SCALE GENOMIC DNA]</scope>
    <source>
        <strain evidence="13">SA1</strain>
    </source>
</reference>
<dbReference type="InterPro" id="IPR027417">
    <property type="entry name" value="P-loop_NTPase"/>
</dbReference>
<evidence type="ECO:0000256" key="11">
    <source>
        <dbReference type="SAM" id="Phobius"/>
    </source>
</evidence>
<evidence type="ECO:0000256" key="8">
    <source>
        <dbReference type="ARBA" id="ARBA00022970"/>
    </source>
</evidence>
<evidence type="ECO:0000256" key="5">
    <source>
        <dbReference type="ARBA" id="ARBA00022692"/>
    </source>
</evidence>
<dbReference type="Pfam" id="PF02653">
    <property type="entry name" value="BPD_transp_2"/>
    <property type="match status" value="1"/>
</dbReference>
<dbReference type="InterPro" id="IPR017871">
    <property type="entry name" value="ABC_transporter-like_CS"/>
</dbReference>
<evidence type="ECO:0000256" key="2">
    <source>
        <dbReference type="ARBA" id="ARBA00005417"/>
    </source>
</evidence>
<evidence type="ECO:0000259" key="12">
    <source>
        <dbReference type="PROSITE" id="PS50893"/>
    </source>
</evidence>